<keyword evidence="3" id="KW-1003">Cell membrane</keyword>
<dbReference type="Proteomes" id="UP000032250">
    <property type="component" value="Unassembled WGS sequence"/>
</dbReference>
<name>A0A0D1BQX7_CLOBO</name>
<feature type="transmembrane region" description="Helical" evidence="7">
    <location>
        <begin position="141"/>
        <end position="161"/>
    </location>
</feature>
<evidence type="ECO:0000256" key="6">
    <source>
        <dbReference type="ARBA" id="ARBA00023136"/>
    </source>
</evidence>
<dbReference type="GO" id="GO:0005886">
    <property type="term" value="C:plasma membrane"/>
    <property type="evidence" value="ECO:0007669"/>
    <property type="project" value="UniProtKB-SubCell"/>
</dbReference>
<feature type="transmembrane region" description="Helical" evidence="7">
    <location>
        <begin position="181"/>
        <end position="199"/>
    </location>
</feature>
<feature type="domain" description="ABC transmembrane type-1" evidence="8">
    <location>
        <begin position="102"/>
        <end position="303"/>
    </location>
</feature>
<dbReference type="Pfam" id="PF00528">
    <property type="entry name" value="BPD_transp_1"/>
    <property type="match status" value="1"/>
</dbReference>
<evidence type="ECO:0000259" key="8">
    <source>
        <dbReference type="PROSITE" id="PS50928"/>
    </source>
</evidence>
<sequence length="316" mass="34809">MKQSLKYLFKKLIHSIPVLIGVSLISFTLGILASGDPALQVLSMDGINQPTETEIFNLREEMGLNDPLPIQYINWVKKAINGDLGKSYISGEPVFDELVRRIPVTFSIAIFSVILAILIGIPLGVIMAVKNNSYIDNIGRIIALIFISIPGFWFAFISITIFSEKLKILPTSGLEGFKSLIMPSFILASGTIGVIMRLTRANVLKELNKNYIITAESKGLSYKIIVMKHAFLNSLLPVITLIGNYFAGILGGTAIIESIFAIPGMGRFVIEGIFNRDYPVVQGYVLFTGIVYITFNLLIDLSYLILNPKIRLGGES</sequence>
<feature type="transmembrane region" description="Helical" evidence="7">
    <location>
        <begin position="245"/>
        <end position="263"/>
    </location>
</feature>
<keyword evidence="2 7" id="KW-0813">Transport</keyword>
<dbReference type="GO" id="GO:0055085">
    <property type="term" value="P:transmembrane transport"/>
    <property type="evidence" value="ECO:0007669"/>
    <property type="project" value="InterPro"/>
</dbReference>
<evidence type="ECO:0000256" key="4">
    <source>
        <dbReference type="ARBA" id="ARBA00022692"/>
    </source>
</evidence>
<evidence type="ECO:0000256" key="7">
    <source>
        <dbReference type="RuleBase" id="RU363032"/>
    </source>
</evidence>
<dbReference type="InterPro" id="IPR035906">
    <property type="entry name" value="MetI-like_sf"/>
</dbReference>
<dbReference type="OrthoDB" id="9773221at2"/>
<comment type="subcellular location">
    <subcellularLocation>
        <location evidence="1 7">Cell membrane</location>
        <topology evidence="1 7">Multi-pass membrane protein</topology>
    </subcellularLocation>
</comment>
<dbReference type="PANTHER" id="PTHR43163">
    <property type="entry name" value="DIPEPTIDE TRANSPORT SYSTEM PERMEASE PROTEIN DPPB-RELATED"/>
    <property type="match status" value="1"/>
</dbReference>
<dbReference type="PROSITE" id="PS50928">
    <property type="entry name" value="ABC_TM1"/>
    <property type="match status" value="1"/>
</dbReference>
<keyword evidence="5 7" id="KW-1133">Transmembrane helix</keyword>
<proteinExistence type="inferred from homology"/>
<evidence type="ECO:0000313" key="9">
    <source>
        <dbReference type="EMBL" id="KIS22665.1"/>
    </source>
</evidence>
<dbReference type="PATRIC" id="fig|1379739.3.peg.990"/>
<feature type="transmembrane region" description="Helical" evidence="7">
    <location>
        <begin position="104"/>
        <end position="129"/>
    </location>
</feature>
<gene>
    <name evidence="9" type="ORF">N495_03385</name>
</gene>
<dbReference type="CDD" id="cd06261">
    <property type="entry name" value="TM_PBP2"/>
    <property type="match status" value="1"/>
</dbReference>
<dbReference type="SUPFAM" id="SSF161098">
    <property type="entry name" value="MetI-like"/>
    <property type="match status" value="1"/>
</dbReference>
<dbReference type="InterPro" id="IPR045621">
    <property type="entry name" value="BPD_transp_1_N"/>
</dbReference>
<dbReference type="EMBL" id="JXSU01000007">
    <property type="protein sequence ID" value="KIS22665.1"/>
    <property type="molecule type" value="Genomic_DNA"/>
</dbReference>
<evidence type="ECO:0000256" key="1">
    <source>
        <dbReference type="ARBA" id="ARBA00004651"/>
    </source>
</evidence>
<evidence type="ECO:0000313" key="10">
    <source>
        <dbReference type="Proteomes" id="UP000032250"/>
    </source>
</evidence>
<dbReference type="Pfam" id="PF19300">
    <property type="entry name" value="BPD_transp_1_N"/>
    <property type="match status" value="1"/>
</dbReference>
<protein>
    <submittedName>
        <fullName evidence="9">Peptide ABC transporter permease</fullName>
    </submittedName>
</protein>
<dbReference type="Gene3D" id="1.10.3720.10">
    <property type="entry name" value="MetI-like"/>
    <property type="match status" value="1"/>
</dbReference>
<evidence type="ECO:0000256" key="5">
    <source>
        <dbReference type="ARBA" id="ARBA00022989"/>
    </source>
</evidence>
<dbReference type="HOGENOM" id="CLU_036879_0_2_9"/>
<reference evidence="9 10" key="1">
    <citation type="submission" date="2014-06" db="EMBL/GenBank/DDBJ databases">
        <title>Genome characterization of distinct group I Clostridium botulinum lineages.</title>
        <authorList>
            <person name="Giordani F."/>
            <person name="Anselmo A."/>
            <person name="Fillo S."/>
            <person name="Palozzi A.M."/>
            <person name="Fortunato A."/>
            <person name="Gentile B."/>
            <person name="Ciammaruconi A."/>
            <person name="Anniballi F."/>
            <person name="De Medici D."/>
            <person name="Lista F."/>
        </authorList>
    </citation>
    <scope>NUCLEOTIDE SEQUENCE [LARGE SCALE GENOMIC DNA]</scope>
    <source>
        <strain evidence="9 10">B2 450</strain>
    </source>
</reference>
<keyword evidence="6 7" id="KW-0472">Membrane</keyword>
<keyword evidence="4 7" id="KW-0812">Transmembrane</keyword>
<feature type="transmembrane region" description="Helical" evidence="7">
    <location>
        <begin position="284"/>
        <end position="306"/>
    </location>
</feature>
<evidence type="ECO:0000256" key="3">
    <source>
        <dbReference type="ARBA" id="ARBA00022475"/>
    </source>
</evidence>
<dbReference type="RefSeq" id="WP_043031451.1">
    <property type="nucleotide sequence ID" value="NZ_JXSU01000007.1"/>
</dbReference>
<accession>A0A0D1BQX7</accession>
<comment type="caution">
    <text evidence="9">The sequence shown here is derived from an EMBL/GenBank/DDBJ whole genome shotgun (WGS) entry which is preliminary data.</text>
</comment>
<dbReference type="AlphaFoldDB" id="A0A0D1BQX7"/>
<dbReference type="InterPro" id="IPR000515">
    <property type="entry name" value="MetI-like"/>
</dbReference>
<organism evidence="9 10">
    <name type="scientific">Clostridium botulinum B2 450</name>
    <dbReference type="NCBI Taxonomy" id="1379739"/>
    <lineage>
        <taxon>Bacteria</taxon>
        <taxon>Bacillati</taxon>
        <taxon>Bacillota</taxon>
        <taxon>Clostridia</taxon>
        <taxon>Eubacteriales</taxon>
        <taxon>Clostridiaceae</taxon>
        <taxon>Clostridium</taxon>
    </lineage>
</organism>
<dbReference type="PANTHER" id="PTHR43163:SF6">
    <property type="entry name" value="DIPEPTIDE TRANSPORT SYSTEM PERMEASE PROTEIN DPPB-RELATED"/>
    <property type="match status" value="1"/>
</dbReference>
<feature type="transmembrane region" description="Helical" evidence="7">
    <location>
        <begin position="12"/>
        <end position="33"/>
    </location>
</feature>
<comment type="similarity">
    <text evidence="7">Belongs to the binding-protein-dependent transport system permease family.</text>
</comment>
<evidence type="ECO:0000256" key="2">
    <source>
        <dbReference type="ARBA" id="ARBA00022448"/>
    </source>
</evidence>